<evidence type="ECO:0000313" key="9">
    <source>
        <dbReference type="Proteomes" id="UP000067683"/>
    </source>
</evidence>
<feature type="transmembrane region" description="Helical" evidence="6">
    <location>
        <begin position="5"/>
        <end position="21"/>
    </location>
</feature>
<sequence length="376" mass="42176">MEAYFFYFLENMALIIAMMYLGLKAREYILPSIAKSRTAPLVNGLLVGVLAFVIMYNPLLHEGMRVDLREAPLYFIAFVGGWFPGIVALIIPAIYRVMMEGPTVLQGILQGIMLPVLIGSLFHDWKNYRPPYALISIKRMMIGFVVFEVIKSVWMALSTPATASMALIMALMGTIGVLAMGWILNDTHRNIIRWKALEHDSTHDALTGLPNLRFFHEQVRELKYRGMPMAVVMMDVDHFKNYNDTHGHPAGDGVLRSIGRLMEESARPGDVIARYGGEEFILCFMGVSTEQQAFELADALRERIESYAFYGADQQPGGRLTVSIGAALSETEQPLDELIEQADRALYHSKKSGRNQVTVASTKAEIEKKTEYQVNA</sequence>
<accession>A0A0U2ZB20</accession>
<dbReference type="GO" id="GO:0071555">
    <property type="term" value="P:cell wall organization"/>
    <property type="evidence" value="ECO:0007669"/>
    <property type="project" value="InterPro"/>
</dbReference>
<dbReference type="KEGG" id="prt:AUC31_15385"/>
<dbReference type="AlphaFoldDB" id="A0A0U2ZB20"/>
<feature type="transmembrane region" description="Helical" evidence="6">
    <location>
        <begin position="41"/>
        <end position="60"/>
    </location>
</feature>
<comment type="subcellular location">
    <subcellularLocation>
        <location evidence="1">Cell membrane</location>
        <topology evidence="1">Multi-pass membrane protein</topology>
    </subcellularLocation>
</comment>
<dbReference type="SUPFAM" id="SSF55073">
    <property type="entry name" value="Nucleotide cyclase"/>
    <property type="match status" value="1"/>
</dbReference>
<dbReference type="SMART" id="SM00267">
    <property type="entry name" value="GGDEF"/>
    <property type="match status" value="1"/>
</dbReference>
<dbReference type="GO" id="GO:0052621">
    <property type="term" value="F:diguanylate cyclase activity"/>
    <property type="evidence" value="ECO:0007669"/>
    <property type="project" value="TreeGrafter"/>
</dbReference>
<name>A0A0U2ZB20_9BACL</name>
<evidence type="ECO:0000256" key="2">
    <source>
        <dbReference type="ARBA" id="ARBA00022475"/>
    </source>
</evidence>
<gene>
    <name evidence="8" type="ORF">AUC31_15385</name>
</gene>
<feature type="transmembrane region" description="Helical" evidence="6">
    <location>
        <begin position="107"/>
        <end position="125"/>
    </location>
</feature>
<protein>
    <recommendedName>
        <fullName evidence="7">GGDEF domain-containing protein</fullName>
    </recommendedName>
</protein>
<proteinExistence type="predicted"/>
<dbReference type="EMBL" id="CP013659">
    <property type="protein sequence ID" value="ALS76500.1"/>
    <property type="molecule type" value="Genomic_DNA"/>
</dbReference>
<feature type="transmembrane region" description="Helical" evidence="6">
    <location>
        <begin position="72"/>
        <end position="95"/>
    </location>
</feature>
<dbReference type="CDD" id="cd01949">
    <property type="entry name" value="GGDEF"/>
    <property type="match status" value="1"/>
</dbReference>
<dbReference type="InterPro" id="IPR029787">
    <property type="entry name" value="Nucleotide_cyclase"/>
</dbReference>
<organism evidence="8 9">
    <name type="scientific">Planococcus rifietoensis</name>
    <dbReference type="NCBI Taxonomy" id="200991"/>
    <lineage>
        <taxon>Bacteria</taxon>
        <taxon>Bacillati</taxon>
        <taxon>Bacillota</taxon>
        <taxon>Bacilli</taxon>
        <taxon>Bacillales</taxon>
        <taxon>Caryophanaceae</taxon>
        <taxon>Planococcus</taxon>
    </lineage>
</organism>
<dbReference type="PANTHER" id="PTHR45138:SF9">
    <property type="entry name" value="DIGUANYLATE CYCLASE DGCM-RELATED"/>
    <property type="match status" value="1"/>
</dbReference>
<evidence type="ECO:0000256" key="6">
    <source>
        <dbReference type="SAM" id="Phobius"/>
    </source>
</evidence>
<dbReference type="InterPro" id="IPR011620">
    <property type="entry name" value="Sig_transdc_His_kinase_LytS_TM"/>
</dbReference>
<evidence type="ECO:0000259" key="7">
    <source>
        <dbReference type="PROSITE" id="PS50887"/>
    </source>
</evidence>
<dbReference type="PANTHER" id="PTHR45138">
    <property type="entry name" value="REGULATORY COMPONENTS OF SENSORY TRANSDUCTION SYSTEM"/>
    <property type="match status" value="1"/>
</dbReference>
<evidence type="ECO:0000256" key="3">
    <source>
        <dbReference type="ARBA" id="ARBA00022692"/>
    </source>
</evidence>
<keyword evidence="2" id="KW-1003">Cell membrane</keyword>
<dbReference type="FunFam" id="3.30.70.270:FF:000001">
    <property type="entry name" value="Diguanylate cyclase domain protein"/>
    <property type="match status" value="1"/>
</dbReference>
<feature type="transmembrane region" description="Helical" evidence="6">
    <location>
        <begin position="163"/>
        <end position="184"/>
    </location>
</feature>
<dbReference type="PROSITE" id="PS50887">
    <property type="entry name" value="GGDEF"/>
    <property type="match status" value="1"/>
</dbReference>
<dbReference type="NCBIfam" id="TIGR00254">
    <property type="entry name" value="GGDEF"/>
    <property type="match status" value="1"/>
</dbReference>
<dbReference type="GO" id="GO:0005886">
    <property type="term" value="C:plasma membrane"/>
    <property type="evidence" value="ECO:0007669"/>
    <property type="project" value="UniProtKB-SubCell"/>
</dbReference>
<dbReference type="InterPro" id="IPR000160">
    <property type="entry name" value="GGDEF_dom"/>
</dbReference>
<dbReference type="Pfam" id="PF07694">
    <property type="entry name" value="5TM-5TMR_LYT"/>
    <property type="match status" value="1"/>
</dbReference>
<dbReference type="STRING" id="200991.AUC31_15385"/>
<dbReference type="Proteomes" id="UP000067683">
    <property type="component" value="Chromosome"/>
</dbReference>
<reference evidence="8" key="1">
    <citation type="submission" date="2016-01" db="EMBL/GenBank/DDBJ databases">
        <title>Complete genome of Planococcus rifietoensis type strain M8.</title>
        <authorList>
            <person name="See-Too W.S."/>
        </authorList>
    </citation>
    <scope>NUCLEOTIDE SEQUENCE [LARGE SCALE GENOMIC DNA]</scope>
    <source>
        <strain evidence="8">M8</strain>
    </source>
</reference>
<feature type="transmembrane region" description="Helical" evidence="6">
    <location>
        <begin position="137"/>
        <end position="157"/>
    </location>
</feature>
<dbReference type="InterPro" id="IPR043128">
    <property type="entry name" value="Rev_trsase/Diguanyl_cyclase"/>
</dbReference>
<dbReference type="GO" id="GO:1902201">
    <property type="term" value="P:negative regulation of bacterial-type flagellum-dependent cell motility"/>
    <property type="evidence" value="ECO:0007669"/>
    <property type="project" value="TreeGrafter"/>
</dbReference>
<evidence type="ECO:0000256" key="4">
    <source>
        <dbReference type="ARBA" id="ARBA00022989"/>
    </source>
</evidence>
<dbReference type="Gene3D" id="3.30.70.270">
    <property type="match status" value="1"/>
</dbReference>
<keyword evidence="5 6" id="KW-0472">Membrane</keyword>
<keyword evidence="4 6" id="KW-1133">Transmembrane helix</keyword>
<evidence type="ECO:0000256" key="1">
    <source>
        <dbReference type="ARBA" id="ARBA00004651"/>
    </source>
</evidence>
<dbReference type="GO" id="GO:0043709">
    <property type="term" value="P:cell adhesion involved in single-species biofilm formation"/>
    <property type="evidence" value="ECO:0007669"/>
    <property type="project" value="TreeGrafter"/>
</dbReference>
<feature type="domain" description="GGDEF" evidence="7">
    <location>
        <begin position="227"/>
        <end position="362"/>
    </location>
</feature>
<dbReference type="Pfam" id="PF00990">
    <property type="entry name" value="GGDEF"/>
    <property type="match status" value="1"/>
</dbReference>
<evidence type="ECO:0000256" key="5">
    <source>
        <dbReference type="ARBA" id="ARBA00023136"/>
    </source>
</evidence>
<keyword evidence="3 6" id="KW-0812">Transmembrane</keyword>
<dbReference type="InterPro" id="IPR050469">
    <property type="entry name" value="Diguanylate_Cyclase"/>
</dbReference>
<evidence type="ECO:0000313" key="8">
    <source>
        <dbReference type="EMBL" id="ALS76500.1"/>
    </source>
</evidence>
<dbReference type="OrthoDB" id="69083at2"/>
<dbReference type="GO" id="GO:0000155">
    <property type="term" value="F:phosphorelay sensor kinase activity"/>
    <property type="evidence" value="ECO:0007669"/>
    <property type="project" value="InterPro"/>
</dbReference>
<keyword evidence="9" id="KW-1185">Reference proteome</keyword>